<evidence type="ECO:0000313" key="2">
    <source>
        <dbReference type="EMBL" id="QQZ09684.1"/>
    </source>
</evidence>
<gene>
    <name evidence="2" type="ORF">I5776_01490</name>
</gene>
<dbReference type="Proteomes" id="UP000595691">
    <property type="component" value="Chromosome"/>
</dbReference>
<evidence type="ECO:0000256" key="1">
    <source>
        <dbReference type="SAM" id="MobiDB-lite"/>
    </source>
</evidence>
<name>A0ABX7E1U3_9BACI</name>
<accession>A0ABX7E1U3</accession>
<proteinExistence type="predicted"/>
<reference evidence="2 3" key="1">
    <citation type="submission" date="2020-11" db="EMBL/GenBank/DDBJ databases">
        <title>Taxonomic evaluation of the Bacillus sporothermodurans group of bacteria based on whole genome sequences.</title>
        <authorList>
            <person name="Fiedler G."/>
            <person name="Herbstmann A.-D."/>
            <person name="Doll E."/>
            <person name="Wenning M."/>
            <person name="Brinks E."/>
            <person name="Kabisch J."/>
            <person name="Breitenwieser F."/>
            <person name="Lappann M."/>
            <person name="Boehnlein C."/>
            <person name="Franz C."/>
        </authorList>
    </citation>
    <scope>NUCLEOTIDE SEQUENCE [LARGE SCALE GENOMIC DNA]</scope>
    <source>
        <strain evidence="2 3">JCM 19841</strain>
    </source>
</reference>
<sequence length="51" mass="5591">MLRTRSNGTGKAGGGPMKEPPPLKWSRKRGKRSDSKAAPAKMEPEKEEAVR</sequence>
<dbReference type="EMBL" id="CP065425">
    <property type="protein sequence ID" value="QQZ09684.1"/>
    <property type="molecule type" value="Genomic_DNA"/>
</dbReference>
<keyword evidence="3" id="KW-1185">Reference proteome</keyword>
<protein>
    <submittedName>
        <fullName evidence="2">Uncharacterized protein</fullName>
    </submittedName>
</protein>
<feature type="compositionally biased region" description="Basic and acidic residues" evidence="1">
    <location>
        <begin position="42"/>
        <end position="51"/>
    </location>
</feature>
<organism evidence="2 3">
    <name type="scientific">Heyndrickxia vini</name>
    <dbReference type="NCBI Taxonomy" id="1476025"/>
    <lineage>
        <taxon>Bacteria</taxon>
        <taxon>Bacillati</taxon>
        <taxon>Bacillota</taxon>
        <taxon>Bacilli</taxon>
        <taxon>Bacillales</taxon>
        <taxon>Bacillaceae</taxon>
        <taxon>Heyndrickxia</taxon>
    </lineage>
</organism>
<evidence type="ECO:0000313" key="3">
    <source>
        <dbReference type="Proteomes" id="UP000595691"/>
    </source>
</evidence>
<feature type="region of interest" description="Disordered" evidence="1">
    <location>
        <begin position="1"/>
        <end position="51"/>
    </location>
</feature>
<dbReference type="RefSeq" id="WP_202778652.1">
    <property type="nucleotide sequence ID" value="NZ_CP065425.1"/>
</dbReference>